<evidence type="ECO:0000259" key="12">
    <source>
        <dbReference type="SMART" id="SM00864"/>
    </source>
</evidence>
<evidence type="ECO:0000256" key="11">
    <source>
        <dbReference type="SAM" id="MobiDB-lite"/>
    </source>
</evidence>
<dbReference type="Proteomes" id="UP000198964">
    <property type="component" value="Unassembled WGS sequence"/>
</dbReference>
<evidence type="ECO:0000256" key="5">
    <source>
        <dbReference type="ARBA" id="ARBA00023134"/>
    </source>
</evidence>
<accession>A0A1I2ETD3</accession>
<dbReference type="InterPro" id="IPR018316">
    <property type="entry name" value="Tubulin/FtsZ_2-layer-sand-dom"/>
</dbReference>
<evidence type="ECO:0000313" key="15">
    <source>
        <dbReference type="Proteomes" id="UP000198964"/>
    </source>
</evidence>
<name>A0A1I2ETD3_9BACT</name>
<dbReference type="InterPro" id="IPR037103">
    <property type="entry name" value="Tubulin/FtsZ-like_C"/>
</dbReference>
<dbReference type="FunFam" id="3.40.50.1440:FF:000023">
    <property type="entry name" value="Cell division protein FtsZ"/>
    <property type="match status" value="1"/>
</dbReference>
<keyword evidence="3 8" id="KW-0132">Cell division</keyword>
<feature type="compositionally biased region" description="Basic and acidic residues" evidence="11">
    <location>
        <begin position="457"/>
        <end position="473"/>
    </location>
</feature>
<dbReference type="EMBL" id="FONW01000002">
    <property type="protein sequence ID" value="SFE95887.1"/>
    <property type="molecule type" value="Genomic_DNA"/>
</dbReference>
<comment type="subunit">
    <text evidence="8">Homodimer. Polymerizes to form a dynamic ring structure in a strictly GTP-dependent manner. Interacts directly with several other division proteins.</text>
</comment>
<feature type="binding site" evidence="8">
    <location>
        <begin position="25"/>
        <end position="29"/>
    </location>
    <ligand>
        <name>GTP</name>
        <dbReference type="ChEBI" id="CHEBI:37565"/>
    </ligand>
</feature>
<dbReference type="InterPro" id="IPR020805">
    <property type="entry name" value="Cell_div_FtsZ_CS"/>
</dbReference>
<dbReference type="SUPFAM" id="SSF55307">
    <property type="entry name" value="Tubulin C-terminal domain-like"/>
    <property type="match status" value="1"/>
</dbReference>
<dbReference type="GO" id="GO:0005737">
    <property type="term" value="C:cytoplasm"/>
    <property type="evidence" value="ECO:0007669"/>
    <property type="project" value="UniProtKB-SubCell"/>
</dbReference>
<dbReference type="Gene3D" id="3.40.50.1440">
    <property type="entry name" value="Tubulin/FtsZ, GTPase domain"/>
    <property type="match status" value="1"/>
</dbReference>
<dbReference type="SMART" id="SM00865">
    <property type="entry name" value="Tubulin_C"/>
    <property type="match status" value="1"/>
</dbReference>
<sequence>MSSDIMNFDLQKTSDAIIKVIGVGGGGGNAVNHMFEEGIKDVGFMLCNTDEQALKNSPVPLKIQLGSSLTEGRGAGNKPEVGREAAIENIEDVKKTLQESTKMVFITAGMGGGTGTGAAPVIAEACRELDILTVGIVTLPFRNEGRRRIKQAIDGIAQMEGHVDSLLVINNERIREMYGDFKISEAFAKADNVLTTAAKGIAEIITVPGYINVDFADVETVMRTSGVAIMGSSKAEGEGRALKAVEEALNSPLLNNNDINGARNILLNITSGGEEVTMDEIGEITDYIQTKAGHDADLIWGNGVDESLGKEISVTVIATGFSVSSIPEMMAARKVEKTYHTLVDEPQQTPPPRSKAEARVPFTGSEPKHNTAVNQQSIEFEINHPEDEFDELYGKPKTAEPGKEYSVKMDYSSSTEEEVDELENIPAYRRKKVNIQNMKKKFEQKLSRFSLSPDEDNNTKLRDNNSYLHDKVD</sequence>
<dbReference type="InterPro" id="IPR003008">
    <property type="entry name" value="Tubulin_FtsZ_GTPase"/>
</dbReference>
<evidence type="ECO:0000256" key="10">
    <source>
        <dbReference type="RuleBase" id="RU000631"/>
    </source>
</evidence>
<comment type="function">
    <text evidence="8 10">Essential cell division protein that forms a contractile ring structure (Z ring) at the future cell division site. The regulation of the ring assembly controls the timing and the location of cell division. One of the functions of the FtsZ ring is to recruit other cell division proteins to the septum to produce a new cell wall between the dividing cells. Binds GTP and shows GTPase activity.</text>
</comment>
<dbReference type="InterPro" id="IPR024757">
    <property type="entry name" value="FtsZ_C"/>
</dbReference>
<feature type="binding site" evidence="8">
    <location>
        <position position="144"/>
    </location>
    <ligand>
        <name>GTP</name>
        <dbReference type="ChEBI" id="CHEBI:37565"/>
    </ligand>
</feature>
<evidence type="ECO:0000256" key="3">
    <source>
        <dbReference type="ARBA" id="ARBA00022618"/>
    </source>
</evidence>
<keyword evidence="7 8" id="KW-0131">Cell cycle</keyword>
<feature type="region of interest" description="Disordered" evidence="11">
    <location>
        <begin position="445"/>
        <end position="473"/>
    </location>
</feature>
<dbReference type="Pfam" id="PF00091">
    <property type="entry name" value="Tubulin"/>
    <property type="match status" value="1"/>
</dbReference>
<keyword evidence="4 8" id="KW-0547">Nucleotide-binding</keyword>
<dbReference type="HAMAP" id="MF_00909">
    <property type="entry name" value="FtsZ"/>
    <property type="match status" value="1"/>
</dbReference>
<feature type="binding site" evidence="8">
    <location>
        <position position="191"/>
    </location>
    <ligand>
        <name>GTP</name>
        <dbReference type="ChEBI" id="CHEBI:37565"/>
    </ligand>
</feature>
<evidence type="ECO:0000256" key="6">
    <source>
        <dbReference type="ARBA" id="ARBA00023210"/>
    </source>
</evidence>
<evidence type="ECO:0000256" key="4">
    <source>
        <dbReference type="ARBA" id="ARBA00022741"/>
    </source>
</evidence>
<dbReference type="CDD" id="cd02201">
    <property type="entry name" value="FtsZ_type1"/>
    <property type="match status" value="1"/>
</dbReference>
<evidence type="ECO:0000256" key="2">
    <source>
        <dbReference type="ARBA" id="ARBA00022490"/>
    </source>
</evidence>
<dbReference type="RefSeq" id="WP_212733432.1">
    <property type="nucleotide sequence ID" value="NZ_FONW01000002.1"/>
</dbReference>
<dbReference type="InterPro" id="IPR036525">
    <property type="entry name" value="Tubulin/FtsZ_GTPase_sf"/>
</dbReference>
<dbReference type="Gene3D" id="3.30.1330.20">
    <property type="entry name" value="Tubulin/FtsZ, C-terminal domain"/>
    <property type="match status" value="1"/>
</dbReference>
<dbReference type="GO" id="GO:0032153">
    <property type="term" value="C:cell division site"/>
    <property type="evidence" value="ECO:0007669"/>
    <property type="project" value="UniProtKB-UniRule"/>
</dbReference>
<proteinExistence type="inferred from homology"/>
<dbReference type="SMART" id="SM00864">
    <property type="entry name" value="Tubulin"/>
    <property type="match status" value="1"/>
</dbReference>
<reference evidence="14 15" key="1">
    <citation type="submission" date="2016-10" db="EMBL/GenBank/DDBJ databases">
        <authorList>
            <person name="de Groot N.N."/>
        </authorList>
    </citation>
    <scope>NUCLEOTIDE SEQUENCE [LARGE SCALE GENOMIC DNA]</scope>
    <source>
        <strain evidence="14 15">CGMCC 1.9156</strain>
    </source>
</reference>
<dbReference type="InterPro" id="IPR045061">
    <property type="entry name" value="FtsZ/CetZ"/>
</dbReference>
<gene>
    <name evidence="8" type="primary">ftsZ</name>
    <name evidence="14" type="ORF">SAMN05216283_102210</name>
</gene>
<keyword evidence="15" id="KW-1185">Reference proteome</keyword>
<dbReference type="InterPro" id="IPR000158">
    <property type="entry name" value="Cell_div_FtsZ"/>
</dbReference>
<dbReference type="PANTHER" id="PTHR30314">
    <property type="entry name" value="CELL DIVISION PROTEIN FTSZ-RELATED"/>
    <property type="match status" value="1"/>
</dbReference>
<feature type="region of interest" description="Disordered" evidence="11">
    <location>
        <begin position="344"/>
        <end position="369"/>
    </location>
</feature>
<dbReference type="Pfam" id="PF12327">
    <property type="entry name" value="FtsZ_C"/>
    <property type="match status" value="1"/>
</dbReference>
<dbReference type="InterPro" id="IPR008280">
    <property type="entry name" value="Tub_FtsZ_C"/>
</dbReference>
<organism evidence="14 15">
    <name type="scientific">Sunxiuqinia elliptica</name>
    <dbReference type="NCBI Taxonomy" id="655355"/>
    <lineage>
        <taxon>Bacteria</taxon>
        <taxon>Pseudomonadati</taxon>
        <taxon>Bacteroidota</taxon>
        <taxon>Bacteroidia</taxon>
        <taxon>Marinilabiliales</taxon>
        <taxon>Prolixibacteraceae</taxon>
        <taxon>Sunxiuqinia</taxon>
    </lineage>
</organism>
<dbReference type="AlphaFoldDB" id="A0A1I2ETD3"/>
<feature type="domain" description="Tubulin/FtsZ GTPase" evidence="12">
    <location>
        <begin position="17"/>
        <end position="209"/>
    </location>
</feature>
<evidence type="ECO:0000259" key="13">
    <source>
        <dbReference type="SMART" id="SM00865"/>
    </source>
</evidence>
<protein>
    <recommendedName>
        <fullName evidence="8 9">Cell division protein FtsZ</fullName>
    </recommendedName>
</protein>
<dbReference type="GO" id="GO:0051258">
    <property type="term" value="P:protein polymerization"/>
    <property type="evidence" value="ECO:0007669"/>
    <property type="project" value="UniProtKB-UniRule"/>
</dbReference>
<keyword evidence="5 8" id="KW-0342">GTP-binding</keyword>
<dbReference type="PRINTS" id="PR00423">
    <property type="entry name" value="CELLDVISFTSZ"/>
</dbReference>
<feature type="binding site" evidence="8">
    <location>
        <position position="148"/>
    </location>
    <ligand>
        <name>GTP</name>
        <dbReference type="ChEBI" id="CHEBI:37565"/>
    </ligand>
</feature>
<dbReference type="SUPFAM" id="SSF52490">
    <property type="entry name" value="Tubulin nucleotide-binding domain-like"/>
    <property type="match status" value="1"/>
</dbReference>
<dbReference type="PANTHER" id="PTHR30314:SF3">
    <property type="entry name" value="MITOCHONDRIAL DIVISION PROTEIN FSZA"/>
    <property type="match status" value="1"/>
</dbReference>
<keyword evidence="6 8" id="KW-0717">Septation</keyword>
<comment type="similarity">
    <text evidence="1 8 10">Belongs to the FtsZ family.</text>
</comment>
<dbReference type="GO" id="GO:0005525">
    <property type="term" value="F:GTP binding"/>
    <property type="evidence" value="ECO:0007669"/>
    <property type="project" value="UniProtKB-UniRule"/>
</dbReference>
<dbReference type="STRING" id="655355.SAMN05216283_102210"/>
<keyword evidence="2 8" id="KW-0963">Cytoplasm</keyword>
<dbReference type="NCBIfam" id="TIGR00065">
    <property type="entry name" value="ftsZ"/>
    <property type="match status" value="1"/>
</dbReference>
<feature type="domain" description="Tubulin/FtsZ 2-layer sandwich" evidence="13">
    <location>
        <begin position="211"/>
        <end position="330"/>
    </location>
</feature>
<evidence type="ECO:0000256" key="1">
    <source>
        <dbReference type="ARBA" id="ARBA00009690"/>
    </source>
</evidence>
<evidence type="ECO:0000256" key="7">
    <source>
        <dbReference type="ARBA" id="ARBA00023306"/>
    </source>
</evidence>
<dbReference type="GO" id="GO:0003924">
    <property type="term" value="F:GTPase activity"/>
    <property type="evidence" value="ECO:0007669"/>
    <property type="project" value="UniProtKB-UniRule"/>
</dbReference>
<dbReference type="PROSITE" id="PS01135">
    <property type="entry name" value="FTSZ_2"/>
    <property type="match status" value="1"/>
</dbReference>
<evidence type="ECO:0000256" key="8">
    <source>
        <dbReference type="HAMAP-Rule" id="MF_00909"/>
    </source>
</evidence>
<dbReference type="GO" id="GO:0000917">
    <property type="term" value="P:division septum assembly"/>
    <property type="evidence" value="ECO:0007669"/>
    <property type="project" value="UniProtKB-KW"/>
</dbReference>
<comment type="subcellular location">
    <subcellularLocation>
        <location evidence="8">Cytoplasm</location>
    </subcellularLocation>
    <text evidence="8">Assembles at midcell at the inner surface of the cytoplasmic membrane.</text>
</comment>
<evidence type="ECO:0000256" key="9">
    <source>
        <dbReference type="NCBIfam" id="TIGR00065"/>
    </source>
</evidence>
<evidence type="ECO:0000313" key="14">
    <source>
        <dbReference type="EMBL" id="SFE95887.1"/>
    </source>
</evidence>
<dbReference type="GO" id="GO:0043093">
    <property type="term" value="P:FtsZ-dependent cytokinesis"/>
    <property type="evidence" value="ECO:0007669"/>
    <property type="project" value="UniProtKB-UniRule"/>
</dbReference>
<feature type="binding site" evidence="8">
    <location>
        <begin position="113"/>
        <end position="115"/>
    </location>
    <ligand>
        <name>GTP</name>
        <dbReference type="ChEBI" id="CHEBI:37565"/>
    </ligand>
</feature>
<dbReference type="PROSITE" id="PS01134">
    <property type="entry name" value="FTSZ_1"/>
    <property type="match status" value="1"/>
</dbReference>